<gene>
    <name evidence="2" type="ORF">GCM10009019_02730</name>
</gene>
<name>A0AAV3SXX0_9EURY</name>
<protein>
    <recommendedName>
        <fullName evidence="4">Glutamate--cysteine ligase</fullName>
    </recommendedName>
</protein>
<sequence length="383" mass="42692">MSRHGGGGGRGRTRAAADAEPVRRSVEVEYWVVDDDGELASPSGLLDATDGVEREFVEPLVEVKTTPCATPRELRDELTARLDAVLRRADERGKHLVPLATPLRADEIPEHDSARTRVQNRTLGESFAYVRHCAGTHVHVEQWPGHETDQLNALTALDPALALVNSSPYYRGERVAPGARSDLYRRRAYADFDRQGRLWPYLDDTDDWTRRVESCYEAFTAAARDAGVDPDTVESCFDRESAVWTPVQLRESFPTVEWRSPDAALPSDVLRLANTVAGVVGRVRETDVRIGDGGGRVTDDELVLPAFDAVRDYVDAAIYDGLTADALRDYLDRMGFAVDAYAPTTRAFEKQTLSLSEVRERRLAHARTLEEDVRRTRGVAERT</sequence>
<dbReference type="Pfam" id="PF04107">
    <property type="entry name" value="GCS2"/>
    <property type="match status" value="1"/>
</dbReference>
<evidence type="ECO:0000313" key="2">
    <source>
        <dbReference type="EMBL" id="GAA0644279.1"/>
    </source>
</evidence>
<evidence type="ECO:0000313" key="3">
    <source>
        <dbReference type="Proteomes" id="UP001500194"/>
    </source>
</evidence>
<evidence type="ECO:0000256" key="1">
    <source>
        <dbReference type="SAM" id="MobiDB-lite"/>
    </source>
</evidence>
<dbReference type="Gene3D" id="3.30.590.20">
    <property type="match status" value="1"/>
</dbReference>
<feature type="region of interest" description="Disordered" evidence="1">
    <location>
        <begin position="1"/>
        <end position="20"/>
    </location>
</feature>
<proteinExistence type="predicted"/>
<reference evidence="2 3" key="1">
    <citation type="journal article" date="2019" name="Int. J. Syst. Evol. Microbiol.">
        <title>The Global Catalogue of Microorganisms (GCM) 10K type strain sequencing project: providing services to taxonomists for standard genome sequencing and annotation.</title>
        <authorList>
            <consortium name="The Broad Institute Genomics Platform"/>
            <consortium name="The Broad Institute Genome Sequencing Center for Infectious Disease"/>
            <person name="Wu L."/>
            <person name="Ma J."/>
        </authorList>
    </citation>
    <scope>NUCLEOTIDE SEQUENCE [LARGE SCALE GENOMIC DNA]</scope>
    <source>
        <strain evidence="2 3">JCM 16327</strain>
    </source>
</reference>
<dbReference type="SUPFAM" id="SSF55931">
    <property type="entry name" value="Glutamine synthetase/guanido kinase"/>
    <property type="match status" value="1"/>
</dbReference>
<accession>A0AAV3SXX0</accession>
<dbReference type="EMBL" id="BAAADU010000002">
    <property type="protein sequence ID" value="GAA0644279.1"/>
    <property type="molecule type" value="Genomic_DNA"/>
</dbReference>
<dbReference type="InterPro" id="IPR050141">
    <property type="entry name" value="GCL_type2/YbdK_subfam"/>
</dbReference>
<feature type="compositionally biased region" description="Gly residues" evidence="1">
    <location>
        <begin position="1"/>
        <end position="10"/>
    </location>
</feature>
<evidence type="ECO:0008006" key="4">
    <source>
        <dbReference type="Google" id="ProtNLM"/>
    </source>
</evidence>
<dbReference type="Proteomes" id="UP001500194">
    <property type="component" value="Unassembled WGS sequence"/>
</dbReference>
<keyword evidence="3" id="KW-1185">Reference proteome</keyword>
<dbReference type="InterPro" id="IPR014746">
    <property type="entry name" value="Gln_synth/guanido_kin_cat_dom"/>
</dbReference>
<comment type="caution">
    <text evidence="2">The sequence shown here is derived from an EMBL/GenBank/DDBJ whole genome shotgun (WGS) entry which is preliminary data.</text>
</comment>
<dbReference type="PANTHER" id="PTHR36510:SF1">
    <property type="entry name" value="GLUTAMATE--CYSTEINE LIGASE 2-RELATED"/>
    <property type="match status" value="1"/>
</dbReference>
<dbReference type="GeneID" id="68572614"/>
<organism evidence="2 3">
    <name type="scientific">Salarchaeum japonicum</name>
    <dbReference type="NCBI Taxonomy" id="555573"/>
    <lineage>
        <taxon>Archaea</taxon>
        <taxon>Methanobacteriati</taxon>
        <taxon>Methanobacteriota</taxon>
        <taxon>Stenosarchaea group</taxon>
        <taxon>Halobacteria</taxon>
        <taxon>Halobacteriales</taxon>
        <taxon>Halobacteriaceae</taxon>
    </lineage>
</organism>
<dbReference type="GO" id="GO:0004357">
    <property type="term" value="F:glutamate-cysteine ligase activity"/>
    <property type="evidence" value="ECO:0007669"/>
    <property type="project" value="InterPro"/>
</dbReference>
<dbReference type="AlphaFoldDB" id="A0AAV3SXX0"/>
<dbReference type="InterPro" id="IPR006336">
    <property type="entry name" value="GCS2"/>
</dbReference>
<dbReference type="GO" id="GO:0042398">
    <property type="term" value="P:modified amino acid biosynthetic process"/>
    <property type="evidence" value="ECO:0007669"/>
    <property type="project" value="InterPro"/>
</dbReference>
<dbReference type="PANTHER" id="PTHR36510">
    <property type="entry name" value="GLUTAMATE--CYSTEINE LIGASE 2-RELATED"/>
    <property type="match status" value="1"/>
</dbReference>
<dbReference type="RefSeq" id="WP_227262006.1">
    <property type="nucleotide sequence ID" value="NZ_BAAADU010000002.1"/>
</dbReference>